<dbReference type="AlphaFoldDB" id="A0A2G9V1X2"/>
<dbReference type="GO" id="GO:0032040">
    <property type="term" value="C:small-subunit processome"/>
    <property type="evidence" value="ECO:0007669"/>
    <property type="project" value="TreeGrafter"/>
</dbReference>
<sequence>MGKKTKKFVSQHIDFEEQNDDLQDEVDLFHASNRKIGANAYTRKNVKKVEEVMDVEGEVSEESQMSESDFDDDYNDIVVLPGNIHLIQTTSRWGNRRKTKCLWEILCLSRNGVVGNEWGRKRKDFYGTEYVDEDWGGMRDEEVEDAELEEEDATGRQAALDKAAALTADLLEQQESADAPQTMVKETAVEWKFATVKKLNKRTSEILEEYNRRVSIFRDCIFPLQLFLYFVDNVSIIKELFQKDLMKVVVEPLVPVIEALPRASNIRKQLLLVFDVYSKYLLNLMFYLRLKADSFSRKNPLDDVIDVHPVMARIDRFSKMIRKVDAFLDKNASSLKKLLKKASQGQLLESIVLERSAKPEAQGEVIQSKKLDSVGEAGGALDYATPEERRRAAKQIEKNSAPDSKGRKKKEARIAKTKNRKRYKEAVKKVHSQVGTLRKELEKYTGESRGIRASTECDVLLLYFESFFSVISQYNILTPDCFHYRKFEVVTAV</sequence>
<proteinExistence type="inferred from homology"/>
<feature type="compositionally biased region" description="Basic and acidic residues" evidence="4">
    <location>
        <begin position="387"/>
        <end position="397"/>
    </location>
</feature>
<evidence type="ECO:0000256" key="1">
    <source>
        <dbReference type="ARBA" id="ARBA00004123"/>
    </source>
</evidence>
<dbReference type="InterPro" id="IPR018972">
    <property type="entry name" value="Sas10_C_dom"/>
</dbReference>
<evidence type="ECO:0000256" key="4">
    <source>
        <dbReference type="SAM" id="MobiDB-lite"/>
    </source>
</evidence>
<feature type="domain" description="Sas10 C-terminal" evidence="5">
    <location>
        <begin position="387"/>
        <end position="454"/>
    </location>
</feature>
<evidence type="ECO:0000259" key="5">
    <source>
        <dbReference type="Pfam" id="PF09368"/>
    </source>
</evidence>
<protein>
    <submittedName>
        <fullName evidence="6">Sas10 protein</fullName>
    </submittedName>
</protein>
<evidence type="ECO:0000256" key="3">
    <source>
        <dbReference type="ARBA" id="ARBA00023242"/>
    </source>
</evidence>
<comment type="subcellular location">
    <subcellularLocation>
        <location evidence="1">Nucleus</location>
    </subcellularLocation>
</comment>
<dbReference type="EMBL" id="KZ345090">
    <property type="protein sequence ID" value="PIO75962.1"/>
    <property type="molecule type" value="Genomic_DNA"/>
</dbReference>
<keyword evidence="7" id="KW-1185">Reference proteome</keyword>
<accession>A0A2G9V1X2</accession>
<keyword evidence="3" id="KW-0539">Nucleus</keyword>
<evidence type="ECO:0000313" key="6">
    <source>
        <dbReference type="EMBL" id="PIO75962.1"/>
    </source>
</evidence>
<feature type="region of interest" description="Disordered" evidence="4">
    <location>
        <begin position="387"/>
        <end position="418"/>
    </location>
</feature>
<gene>
    <name evidence="6" type="ORF">TELCIR_01974</name>
</gene>
<dbReference type="Proteomes" id="UP000230423">
    <property type="component" value="Unassembled WGS sequence"/>
</dbReference>
<reference evidence="6 7" key="1">
    <citation type="submission" date="2015-09" db="EMBL/GenBank/DDBJ databases">
        <title>Draft genome of the parasitic nematode Teladorsagia circumcincta isolate WARC Sus (inbred).</title>
        <authorList>
            <person name="Mitreva M."/>
        </authorList>
    </citation>
    <scope>NUCLEOTIDE SEQUENCE [LARGE SCALE GENOMIC DNA]</scope>
    <source>
        <strain evidence="6 7">S</strain>
    </source>
</reference>
<name>A0A2G9V1X2_TELCI</name>
<evidence type="ECO:0000313" key="7">
    <source>
        <dbReference type="Proteomes" id="UP000230423"/>
    </source>
</evidence>
<organism evidence="6 7">
    <name type="scientific">Teladorsagia circumcincta</name>
    <name type="common">Brown stomach worm</name>
    <name type="synonym">Ostertagia circumcincta</name>
    <dbReference type="NCBI Taxonomy" id="45464"/>
    <lineage>
        <taxon>Eukaryota</taxon>
        <taxon>Metazoa</taxon>
        <taxon>Ecdysozoa</taxon>
        <taxon>Nematoda</taxon>
        <taxon>Chromadorea</taxon>
        <taxon>Rhabditida</taxon>
        <taxon>Rhabditina</taxon>
        <taxon>Rhabditomorpha</taxon>
        <taxon>Strongyloidea</taxon>
        <taxon>Trichostrongylidae</taxon>
        <taxon>Teladorsagia</taxon>
    </lineage>
</organism>
<dbReference type="GO" id="GO:0000462">
    <property type="term" value="P:maturation of SSU-rRNA from tricistronic rRNA transcript (SSU-rRNA, 5.8S rRNA, LSU-rRNA)"/>
    <property type="evidence" value="ECO:0007669"/>
    <property type="project" value="TreeGrafter"/>
</dbReference>
<dbReference type="PANTHER" id="PTHR13237:SF8">
    <property type="entry name" value="SOMETHING ABOUT SILENCING PROTEIN 10"/>
    <property type="match status" value="1"/>
</dbReference>
<comment type="similarity">
    <text evidence="2">Belongs to the SAS10 family.</text>
</comment>
<evidence type="ECO:0000256" key="2">
    <source>
        <dbReference type="ARBA" id="ARBA00010979"/>
    </source>
</evidence>
<dbReference type="Pfam" id="PF09368">
    <property type="entry name" value="Sas10"/>
    <property type="match status" value="1"/>
</dbReference>
<dbReference type="PANTHER" id="PTHR13237">
    <property type="entry name" value="SOMETHING ABOUT SILENCING PROTEIN 10-RELATED"/>
    <property type="match status" value="1"/>
</dbReference>
<dbReference type="OrthoDB" id="1924577at2759"/>
<feature type="compositionally biased region" description="Basic residues" evidence="4">
    <location>
        <begin position="406"/>
        <end position="418"/>
    </location>
</feature>